<evidence type="ECO:0000313" key="4">
    <source>
        <dbReference type="Proteomes" id="UP001642502"/>
    </source>
</evidence>
<feature type="region of interest" description="Disordered" evidence="2">
    <location>
        <begin position="872"/>
        <end position="905"/>
    </location>
</feature>
<feature type="compositionally biased region" description="Low complexity" evidence="2">
    <location>
        <begin position="78"/>
        <end position="92"/>
    </location>
</feature>
<feature type="compositionally biased region" description="Low complexity" evidence="2">
    <location>
        <begin position="187"/>
        <end position="197"/>
    </location>
</feature>
<organism evidence="3 4">
    <name type="scientific">Sporothrix epigloea</name>
    <dbReference type="NCBI Taxonomy" id="1892477"/>
    <lineage>
        <taxon>Eukaryota</taxon>
        <taxon>Fungi</taxon>
        <taxon>Dikarya</taxon>
        <taxon>Ascomycota</taxon>
        <taxon>Pezizomycotina</taxon>
        <taxon>Sordariomycetes</taxon>
        <taxon>Sordariomycetidae</taxon>
        <taxon>Ophiostomatales</taxon>
        <taxon>Ophiostomataceae</taxon>
        <taxon>Sporothrix</taxon>
    </lineage>
</organism>
<feature type="compositionally biased region" description="Low complexity" evidence="2">
    <location>
        <begin position="267"/>
        <end position="278"/>
    </location>
</feature>
<comment type="caution">
    <text evidence="3">The sequence shown here is derived from an EMBL/GenBank/DDBJ whole genome shotgun (WGS) entry which is preliminary data.</text>
</comment>
<feature type="region of interest" description="Disordered" evidence="2">
    <location>
        <begin position="1"/>
        <end position="160"/>
    </location>
</feature>
<feature type="coiled-coil region" evidence="1">
    <location>
        <begin position="397"/>
        <end position="530"/>
    </location>
</feature>
<reference evidence="3 4" key="1">
    <citation type="submission" date="2024-01" db="EMBL/GenBank/DDBJ databases">
        <authorList>
            <person name="Allen C."/>
            <person name="Tagirdzhanova G."/>
        </authorList>
    </citation>
    <scope>NUCLEOTIDE SEQUENCE [LARGE SCALE GENOMIC DNA]</scope>
    <source>
        <strain evidence="3 4">CBS 119000</strain>
    </source>
</reference>
<dbReference type="EMBL" id="CAWUON010000075">
    <property type="protein sequence ID" value="CAK7271605.1"/>
    <property type="molecule type" value="Genomic_DNA"/>
</dbReference>
<keyword evidence="4" id="KW-1185">Reference proteome</keyword>
<feature type="region of interest" description="Disordered" evidence="2">
    <location>
        <begin position="231"/>
        <end position="298"/>
    </location>
</feature>
<sequence>MDRDNPSASSYLREGAKRVEKMKPTYRPAKTAASHSFAVKTTHGISLAQLQPKFGLRPSSPKDRLSSTDDDISEGDLSPRLASSLLSSGSASTTRRDIRPANHTRSSVLSNKCQSKMSTTSSAPSLAMIVNKSTSGSQSNSTAPKASGQPWRTAISWRPNPSSIQQNLESVLSNDNSNVRRDRSIASTVSTSLSSASHNHNPKRVTFDSSEADDSASCLSASTRATSLCEPDFSLNSQNSHSKFESSKNLSTAMPAPEQISTRSVQTRLTSRTTARSSEIPAERAQQPARWRSRSVGGFDRKSFDPEVVELAQASAQRFRDLYAYVPAEEARHNATKNSGTSTVSEASASADTKKNMQAQLAAHNVALQDQFKLRQQTWDAEKSKLKEDLRAAIDSLGKSQASAENLRREANEQRQRMLALSQENEKLKETQENIKRAQDGALQAWAAADGQELSRLQSDLENALQACQNNEASLEVAHQTISALNKTLDELRVALAEEQETVALFREGKMAFEARCSDLEVKCDNLEGQVVVARSANKELHLLLASQIDDLTATKEALQVRICILEDEGVSRAAATAKAEAAAKSAEDKLAQSAGQFAEDKRALEDRLIAAGLDFTALQTTHLATIEEHEACRERMEKLNAALANKVEEVAILTADLAAANSANTAIHEVVLSHSAALGKARLEGIEAATATATKVSDTLRATIVNLQAEVAELKSKQDTLDSAPASSDTKKTVLQEKDTQLETAYDELCQKYTALQLELEAARGAAAVVVSTGKSEALLNSLECVSERDKEAVGTTQAVQAVPTQELTASLQHIQAAYATSEAEVMALRDQLAKMRGKLANLAATVPNTSSSVTKKSTKGKKDELVIVRSHGDRGRFQVMRKSELHRSRSNSQSSRKTEYDSA</sequence>
<feature type="region of interest" description="Disordered" evidence="2">
    <location>
        <begin position="187"/>
        <end position="214"/>
    </location>
</feature>
<accession>A0ABP0DTI2</accession>
<feature type="coiled-coil region" evidence="1">
    <location>
        <begin position="698"/>
        <end position="767"/>
    </location>
</feature>
<evidence type="ECO:0000256" key="2">
    <source>
        <dbReference type="SAM" id="MobiDB-lite"/>
    </source>
</evidence>
<feature type="compositionally biased region" description="Polar residues" evidence="2">
    <location>
        <begin position="234"/>
        <end position="252"/>
    </location>
</feature>
<feature type="coiled-coil region" evidence="1">
    <location>
        <begin position="813"/>
        <end position="847"/>
    </location>
</feature>
<feature type="compositionally biased region" description="Polar residues" evidence="2">
    <location>
        <begin position="1"/>
        <end position="10"/>
    </location>
</feature>
<protein>
    <submittedName>
        <fullName evidence="3">Uncharacterized protein</fullName>
    </submittedName>
</protein>
<feature type="compositionally biased region" description="Basic and acidic residues" evidence="2">
    <location>
        <begin position="872"/>
        <end position="889"/>
    </location>
</feature>
<name>A0ABP0DTI2_9PEZI</name>
<feature type="coiled-coil region" evidence="1">
    <location>
        <begin position="627"/>
        <end position="657"/>
    </location>
</feature>
<evidence type="ECO:0000256" key="1">
    <source>
        <dbReference type="SAM" id="Coils"/>
    </source>
</evidence>
<gene>
    <name evidence="3" type="ORF">SEPCBS119000_004692</name>
</gene>
<dbReference type="Proteomes" id="UP001642502">
    <property type="component" value="Unassembled WGS sequence"/>
</dbReference>
<feature type="compositionally biased region" description="Polar residues" evidence="2">
    <location>
        <begin position="131"/>
        <end position="144"/>
    </location>
</feature>
<feature type="compositionally biased region" description="Polar residues" evidence="2">
    <location>
        <begin position="103"/>
        <end position="124"/>
    </location>
</feature>
<keyword evidence="1" id="KW-0175">Coiled coil</keyword>
<evidence type="ECO:0000313" key="3">
    <source>
        <dbReference type="EMBL" id="CAK7271605.1"/>
    </source>
</evidence>
<feature type="compositionally biased region" description="Basic and acidic residues" evidence="2">
    <location>
        <begin position="14"/>
        <end position="23"/>
    </location>
</feature>
<proteinExistence type="predicted"/>